<dbReference type="Pfam" id="PF04376">
    <property type="entry name" value="ATE_N"/>
    <property type="match status" value="1"/>
</dbReference>
<proteinExistence type="inferred from homology"/>
<evidence type="ECO:0000256" key="1">
    <source>
        <dbReference type="ARBA" id="ARBA00022490"/>
    </source>
</evidence>
<gene>
    <name evidence="4 7" type="primary">bpt</name>
    <name evidence="7" type="ORF">VST7929_01232</name>
</gene>
<comment type="catalytic activity">
    <reaction evidence="4">
        <text>N-terminal L-glutamyl-[protein] + L-leucyl-tRNA(Leu) = N-terminal L-leucyl-L-glutamyl-[protein] + tRNA(Leu) + H(+)</text>
        <dbReference type="Rhea" id="RHEA:50412"/>
        <dbReference type="Rhea" id="RHEA-COMP:9613"/>
        <dbReference type="Rhea" id="RHEA-COMP:9622"/>
        <dbReference type="Rhea" id="RHEA-COMP:12664"/>
        <dbReference type="Rhea" id="RHEA-COMP:12668"/>
        <dbReference type="ChEBI" id="CHEBI:15378"/>
        <dbReference type="ChEBI" id="CHEBI:64721"/>
        <dbReference type="ChEBI" id="CHEBI:78442"/>
        <dbReference type="ChEBI" id="CHEBI:78494"/>
        <dbReference type="ChEBI" id="CHEBI:133041"/>
        <dbReference type="EC" id="2.3.2.29"/>
    </reaction>
</comment>
<dbReference type="PANTHER" id="PTHR21367">
    <property type="entry name" value="ARGININE-TRNA-PROTEIN TRANSFERASE 1"/>
    <property type="match status" value="1"/>
</dbReference>
<dbReference type="NCBIfam" id="NF002345">
    <property type="entry name" value="PRK01305.2-2"/>
    <property type="match status" value="1"/>
</dbReference>
<dbReference type="HAMAP" id="MF_00689">
    <property type="entry name" value="Bpt"/>
    <property type="match status" value="1"/>
</dbReference>
<evidence type="ECO:0000313" key="7">
    <source>
        <dbReference type="EMBL" id="CAH0533366.1"/>
    </source>
</evidence>
<feature type="domain" description="N-end aminoacyl transferase N-terminal" evidence="5">
    <location>
        <begin position="11"/>
        <end position="81"/>
    </location>
</feature>
<comment type="function">
    <text evidence="4">Functions in the N-end rule pathway of protein degradation where it conjugates Leu from its aminoacyl-tRNA to the N-termini of proteins containing an N-terminal aspartate or glutamate.</text>
</comment>
<dbReference type="InterPro" id="IPR016181">
    <property type="entry name" value="Acyl_CoA_acyltransferase"/>
</dbReference>
<organism evidence="7 8">
    <name type="scientific">Vibrio stylophorae</name>
    <dbReference type="NCBI Taxonomy" id="659351"/>
    <lineage>
        <taxon>Bacteria</taxon>
        <taxon>Pseudomonadati</taxon>
        <taxon>Pseudomonadota</taxon>
        <taxon>Gammaproteobacteria</taxon>
        <taxon>Vibrionales</taxon>
        <taxon>Vibrionaceae</taxon>
        <taxon>Vibrio</taxon>
    </lineage>
</organism>
<dbReference type="PIRSF" id="PIRSF037208">
    <property type="entry name" value="ATE_pro_prd"/>
    <property type="match status" value="1"/>
</dbReference>
<evidence type="ECO:0000259" key="6">
    <source>
        <dbReference type="Pfam" id="PF04377"/>
    </source>
</evidence>
<dbReference type="PANTHER" id="PTHR21367:SF1">
    <property type="entry name" value="ARGINYL-TRNA--PROTEIN TRANSFERASE 1"/>
    <property type="match status" value="1"/>
</dbReference>
<dbReference type="GO" id="GO:0016746">
    <property type="term" value="F:acyltransferase activity"/>
    <property type="evidence" value="ECO:0007669"/>
    <property type="project" value="UniProtKB-KW"/>
</dbReference>
<evidence type="ECO:0000259" key="5">
    <source>
        <dbReference type="Pfam" id="PF04376"/>
    </source>
</evidence>
<evidence type="ECO:0000313" key="8">
    <source>
        <dbReference type="Proteomes" id="UP000838672"/>
    </source>
</evidence>
<dbReference type="SUPFAM" id="SSF55729">
    <property type="entry name" value="Acyl-CoA N-acyltransferases (Nat)"/>
    <property type="match status" value="1"/>
</dbReference>
<feature type="domain" description="N-end rule aminoacyl transferase C-terminal" evidence="6">
    <location>
        <begin position="101"/>
        <end position="220"/>
    </location>
</feature>
<keyword evidence="2 4" id="KW-0808">Transferase</keyword>
<comment type="subcellular location">
    <subcellularLocation>
        <location evidence="4">Cytoplasm</location>
    </subcellularLocation>
</comment>
<evidence type="ECO:0000256" key="3">
    <source>
        <dbReference type="ARBA" id="ARBA00023315"/>
    </source>
</evidence>
<comment type="caution">
    <text evidence="7">The sequence shown here is derived from an EMBL/GenBank/DDBJ whole genome shotgun (WGS) entry which is preliminary data.</text>
</comment>
<dbReference type="RefSeq" id="WP_237465772.1">
    <property type="nucleotide sequence ID" value="NZ_CAKLDI010000001.1"/>
</dbReference>
<dbReference type="Proteomes" id="UP000838672">
    <property type="component" value="Unassembled WGS sequence"/>
</dbReference>
<sequence length="227" mass="26871">MQINLGLTPIHACSYLSGQQERLGVVMDEIWHQNSHYELLLAAGYRRSGDIIYKPMCPKCSACTPIRYDVMAFTPSRSLKRLKNQIQSMRWHFSSELDPQWFSLYQQYINTRHQDGSMYPADRQSFLQFSHSEWQNIQYLHLYQEERLIAIAVTDITPHALSAVYSFFDPQHKLSLGSACLLIQLEQAKIWQKTWIYPGYFIEQCQKMNYKSRFHPHEKLSKQGWQR</sequence>
<dbReference type="Pfam" id="PF04377">
    <property type="entry name" value="ATE_C"/>
    <property type="match status" value="1"/>
</dbReference>
<dbReference type="InterPro" id="IPR017138">
    <property type="entry name" value="Asp_Glu_LeuTrfase"/>
</dbReference>
<keyword evidence="1 4" id="KW-0963">Cytoplasm</keyword>
<comment type="similarity">
    <text evidence="4">Belongs to the R-transferase family. Bpt subfamily.</text>
</comment>
<comment type="catalytic activity">
    <reaction evidence="4">
        <text>N-terminal L-aspartyl-[protein] + L-leucyl-tRNA(Leu) = N-terminal L-leucyl-L-aspartyl-[protein] + tRNA(Leu) + H(+)</text>
        <dbReference type="Rhea" id="RHEA:50420"/>
        <dbReference type="Rhea" id="RHEA-COMP:9613"/>
        <dbReference type="Rhea" id="RHEA-COMP:9622"/>
        <dbReference type="Rhea" id="RHEA-COMP:12669"/>
        <dbReference type="Rhea" id="RHEA-COMP:12674"/>
        <dbReference type="ChEBI" id="CHEBI:15378"/>
        <dbReference type="ChEBI" id="CHEBI:64720"/>
        <dbReference type="ChEBI" id="CHEBI:78442"/>
        <dbReference type="ChEBI" id="CHEBI:78494"/>
        <dbReference type="ChEBI" id="CHEBI:133042"/>
        <dbReference type="EC" id="2.3.2.29"/>
    </reaction>
</comment>
<dbReference type="InterPro" id="IPR007471">
    <property type="entry name" value="N-end_Aminoacyl_Trfase_N"/>
</dbReference>
<keyword evidence="8" id="KW-1185">Reference proteome</keyword>
<keyword evidence="3 4" id="KW-0012">Acyltransferase</keyword>
<name>A0ABM8ZSS8_9VIBR</name>
<protein>
    <recommendedName>
        <fullName evidence="4">Aspartate/glutamate leucyltransferase</fullName>
        <ecNumber evidence="4">2.3.2.29</ecNumber>
    </recommendedName>
</protein>
<dbReference type="InterPro" id="IPR030700">
    <property type="entry name" value="N-end_Aminoacyl_Trfase"/>
</dbReference>
<dbReference type="NCBIfam" id="NF002346">
    <property type="entry name" value="PRK01305.2-3"/>
    <property type="match status" value="1"/>
</dbReference>
<dbReference type="InterPro" id="IPR007472">
    <property type="entry name" value="N-end_Aminoacyl_Trfase_C"/>
</dbReference>
<evidence type="ECO:0000256" key="4">
    <source>
        <dbReference type="HAMAP-Rule" id="MF_00689"/>
    </source>
</evidence>
<dbReference type="EC" id="2.3.2.29" evidence="4"/>
<dbReference type="EMBL" id="CAKLDI010000001">
    <property type="protein sequence ID" value="CAH0533366.1"/>
    <property type="molecule type" value="Genomic_DNA"/>
</dbReference>
<evidence type="ECO:0000256" key="2">
    <source>
        <dbReference type="ARBA" id="ARBA00022679"/>
    </source>
</evidence>
<reference evidence="7" key="1">
    <citation type="submission" date="2021-11" db="EMBL/GenBank/DDBJ databases">
        <authorList>
            <person name="Rodrigo-Torres L."/>
            <person name="Arahal R. D."/>
            <person name="Lucena T."/>
        </authorList>
    </citation>
    <scope>NUCLEOTIDE SEQUENCE</scope>
    <source>
        <strain evidence="7">CECT 7929</strain>
    </source>
</reference>
<accession>A0ABM8ZSS8</accession>